<feature type="transmembrane region" description="Helical" evidence="9">
    <location>
        <begin position="52"/>
        <end position="76"/>
    </location>
</feature>
<feature type="compositionally biased region" description="Low complexity" evidence="8">
    <location>
        <begin position="475"/>
        <end position="487"/>
    </location>
</feature>
<keyword evidence="5 9" id="KW-1133">Transmembrane helix</keyword>
<evidence type="ECO:0000259" key="10">
    <source>
        <dbReference type="PROSITE" id="PS50850"/>
    </source>
</evidence>
<dbReference type="PRINTS" id="PR01036">
    <property type="entry name" value="TCRTETB"/>
</dbReference>
<sequence>MGIRLSRAADVDSAHFGVRVYVIVGPLAKVEGVRGLMVAPPAGKGRSRMRKWWPLVAICLGTFMLLVDVTIVTVALPDMATDLGTTLSDLEWVVDIYALALAALLLGVGSSADRTGRKAVYVVGLVIFALASLVCAVAPDAGVLIAARAVQGIGAAGMFGTTIALLGMHYERKDRNIAFAVWGATNAVAAAAGPVVGGVLTEYLDWRWIFFVNLPLSVLAVVMSVRVLHEVRLPARERVDWMGSVSFTVAAGALTYGLIRAHTDRWTAPFTLALFGFAALALIVFLVAESRHDHPILDLSLFRRASFTGIMTAALFLQAAAFAYLLFTSLWLQSVLGYGPVKAGLYILPMCGAAFVASALAGRLGPWPPRLAVGIGLLLIAAGAALQAVLDADSTGNTVMVGLVVSGLGVGAATPSLSEAALASVPAERGGMAGGAVNTFRQLGFALGIAVFGAIFQARVEHVLRGDGRVPDPEQGAAALSGGQAQAVISSSPPGERDAVGHLVRSAFASALNTTLVVAAAVAAFAALLVFVTVRGGTRDTGAEADPTGEGAPEHGLPAQASP</sequence>
<accession>A0A2R3ZQ44</accession>
<organism evidence="11">
    <name type="scientific">Streptomyces olivaceus</name>
    <dbReference type="NCBI Taxonomy" id="47716"/>
    <lineage>
        <taxon>Bacteria</taxon>
        <taxon>Bacillati</taxon>
        <taxon>Actinomycetota</taxon>
        <taxon>Actinomycetes</taxon>
        <taxon>Kitasatosporales</taxon>
        <taxon>Streptomycetaceae</taxon>
        <taxon>Streptomyces</taxon>
    </lineage>
</organism>
<feature type="transmembrane region" description="Helical" evidence="9">
    <location>
        <begin position="371"/>
        <end position="390"/>
    </location>
</feature>
<dbReference type="InterPro" id="IPR020846">
    <property type="entry name" value="MFS_dom"/>
</dbReference>
<dbReference type="CDD" id="cd17321">
    <property type="entry name" value="MFS_MMR_MDR_like"/>
    <property type="match status" value="1"/>
</dbReference>
<feature type="transmembrane region" description="Helical" evidence="9">
    <location>
        <begin position="241"/>
        <end position="259"/>
    </location>
</feature>
<dbReference type="Gene3D" id="1.20.1250.20">
    <property type="entry name" value="MFS general substrate transporter like domains"/>
    <property type="match status" value="2"/>
</dbReference>
<feature type="region of interest" description="Disordered" evidence="8">
    <location>
        <begin position="541"/>
        <end position="563"/>
    </location>
</feature>
<feature type="transmembrane region" description="Helical" evidence="9">
    <location>
        <begin position="344"/>
        <end position="364"/>
    </location>
</feature>
<feature type="transmembrane region" description="Helical" evidence="9">
    <location>
        <begin position="179"/>
        <end position="200"/>
    </location>
</feature>
<reference evidence="11" key="1">
    <citation type="journal article" date="2018" name="Mar. Drugs">
        <title>Identification and Characterization of Mycemycin Biosynthetic Gene Clusters in Streptomyces olivaceus FXJ8.012 and Streptomyces sp. FXJ1.235.</title>
        <authorList>
            <person name="Song F."/>
            <person name="Liu N."/>
            <person name="Liu M."/>
            <person name="Chen Y."/>
            <person name="Huang Y."/>
        </authorList>
    </citation>
    <scope>NUCLEOTIDE SEQUENCE</scope>
    <source>
        <strain evidence="11">FXJ8.012</strain>
    </source>
</reference>
<keyword evidence="3" id="KW-1003">Cell membrane</keyword>
<feature type="transmembrane region" description="Helical" evidence="9">
    <location>
        <begin position="265"/>
        <end position="288"/>
    </location>
</feature>
<dbReference type="GO" id="GO:0046677">
    <property type="term" value="P:response to antibiotic"/>
    <property type="evidence" value="ECO:0007669"/>
    <property type="project" value="UniProtKB-KW"/>
</dbReference>
<feature type="region of interest" description="Disordered" evidence="8">
    <location>
        <begin position="467"/>
        <end position="494"/>
    </location>
</feature>
<protein>
    <submittedName>
        <fullName evidence="11">Multidrug MFS transporter</fullName>
    </submittedName>
</protein>
<evidence type="ECO:0000256" key="7">
    <source>
        <dbReference type="ARBA" id="ARBA00023251"/>
    </source>
</evidence>
<keyword evidence="6 9" id="KW-0472">Membrane</keyword>
<feature type="transmembrane region" description="Helical" evidence="9">
    <location>
        <begin position="119"/>
        <end position="139"/>
    </location>
</feature>
<dbReference type="GO" id="GO:0022857">
    <property type="term" value="F:transmembrane transporter activity"/>
    <property type="evidence" value="ECO:0007669"/>
    <property type="project" value="InterPro"/>
</dbReference>
<dbReference type="InterPro" id="IPR004638">
    <property type="entry name" value="EmrB-like"/>
</dbReference>
<dbReference type="InterPro" id="IPR011701">
    <property type="entry name" value="MFS"/>
</dbReference>
<feature type="domain" description="Major facilitator superfamily (MFS) profile" evidence="10">
    <location>
        <begin position="54"/>
        <end position="538"/>
    </location>
</feature>
<dbReference type="PROSITE" id="PS50850">
    <property type="entry name" value="MFS"/>
    <property type="match status" value="1"/>
</dbReference>
<feature type="transmembrane region" description="Helical" evidence="9">
    <location>
        <begin position="507"/>
        <end position="532"/>
    </location>
</feature>
<evidence type="ECO:0000313" key="11">
    <source>
        <dbReference type="EMBL" id="AVR52615.1"/>
    </source>
</evidence>
<keyword evidence="4 9" id="KW-0812">Transmembrane</keyword>
<proteinExistence type="predicted"/>
<keyword evidence="7" id="KW-0046">Antibiotic resistance</keyword>
<dbReference type="PANTHER" id="PTHR42718">
    <property type="entry name" value="MAJOR FACILITATOR SUPERFAMILY MULTIDRUG TRANSPORTER MFSC"/>
    <property type="match status" value="1"/>
</dbReference>
<evidence type="ECO:0000256" key="6">
    <source>
        <dbReference type="ARBA" id="ARBA00023136"/>
    </source>
</evidence>
<evidence type="ECO:0000256" key="2">
    <source>
        <dbReference type="ARBA" id="ARBA00022448"/>
    </source>
</evidence>
<feature type="transmembrane region" description="Helical" evidence="9">
    <location>
        <begin position="206"/>
        <end position="229"/>
    </location>
</feature>
<feature type="transmembrane region" description="Helical" evidence="9">
    <location>
        <begin position="402"/>
        <end position="422"/>
    </location>
</feature>
<feature type="transmembrane region" description="Helical" evidence="9">
    <location>
        <begin position="443"/>
        <end position="460"/>
    </location>
</feature>
<evidence type="ECO:0000256" key="1">
    <source>
        <dbReference type="ARBA" id="ARBA00004651"/>
    </source>
</evidence>
<dbReference type="SUPFAM" id="SSF103473">
    <property type="entry name" value="MFS general substrate transporter"/>
    <property type="match status" value="1"/>
</dbReference>
<evidence type="ECO:0000256" key="9">
    <source>
        <dbReference type="SAM" id="Phobius"/>
    </source>
</evidence>
<dbReference type="GO" id="GO:0005886">
    <property type="term" value="C:plasma membrane"/>
    <property type="evidence" value="ECO:0007669"/>
    <property type="project" value="UniProtKB-SubCell"/>
</dbReference>
<name>A0A2R3ZQ44_STROV</name>
<comment type="subcellular location">
    <subcellularLocation>
        <location evidence="1">Cell membrane</location>
        <topology evidence="1">Multi-pass membrane protein</topology>
    </subcellularLocation>
</comment>
<feature type="transmembrane region" description="Helical" evidence="9">
    <location>
        <begin position="96"/>
        <end position="112"/>
    </location>
</feature>
<evidence type="ECO:0000256" key="5">
    <source>
        <dbReference type="ARBA" id="ARBA00022989"/>
    </source>
</evidence>
<keyword evidence="2" id="KW-0813">Transport</keyword>
<feature type="transmembrane region" description="Helical" evidence="9">
    <location>
        <begin position="309"/>
        <end position="332"/>
    </location>
</feature>
<dbReference type="InterPro" id="IPR036259">
    <property type="entry name" value="MFS_trans_sf"/>
</dbReference>
<feature type="transmembrane region" description="Helical" evidence="9">
    <location>
        <begin position="145"/>
        <end position="167"/>
    </location>
</feature>
<dbReference type="PANTHER" id="PTHR42718:SF49">
    <property type="entry name" value="EXPORT PROTEIN"/>
    <property type="match status" value="1"/>
</dbReference>
<dbReference type="EMBL" id="MG837055">
    <property type="protein sequence ID" value="AVR52615.1"/>
    <property type="molecule type" value="Genomic_DNA"/>
</dbReference>
<evidence type="ECO:0000256" key="4">
    <source>
        <dbReference type="ARBA" id="ARBA00022692"/>
    </source>
</evidence>
<dbReference type="Pfam" id="PF07690">
    <property type="entry name" value="MFS_1"/>
    <property type="match status" value="1"/>
</dbReference>
<dbReference type="AlphaFoldDB" id="A0A2R3ZQ44"/>
<evidence type="ECO:0000256" key="8">
    <source>
        <dbReference type="SAM" id="MobiDB-lite"/>
    </source>
</evidence>
<dbReference type="NCBIfam" id="TIGR00711">
    <property type="entry name" value="efflux_EmrB"/>
    <property type="match status" value="1"/>
</dbReference>
<gene>
    <name evidence="11" type="primary">mymK</name>
</gene>
<evidence type="ECO:0000256" key="3">
    <source>
        <dbReference type="ARBA" id="ARBA00022475"/>
    </source>
</evidence>